<accession>A0A511DJ16</accession>
<evidence type="ECO:0000256" key="1">
    <source>
        <dbReference type="ARBA" id="ARBA00006754"/>
    </source>
</evidence>
<dbReference type="RefSeq" id="WP_147107441.1">
    <property type="nucleotide sequence ID" value="NZ_BJVJ01000023.1"/>
</dbReference>
<sequence>MKLSEVVRGLGPRVDFVTGTALLDSDVNGICAEGRPHRADQAVLVVQEPATGEAAVAELQQYCADAGITAVLMKDPARYSLAAPRTGTPTARATIVVIHEHVPWSDVFDCLSDFFGAAADSVALPDHGAAFGAITAAADELGAAMQGSVIIEDNNFDILAYSRATGDLDDARRVAILQRRLPETFQRAFNAQGVLAQLAGGQEILHVDAVPEIGLGPRLVAGVRFDGELLGSIWLARDAHPFTRRDDETLRAAAARLGPLVRRIQRTRDDQLEARNQSLLGLLRENAPAVAGVAFATIAGLPPQLPLHVLTFTAPSKPEPAIDSVAALRTAIETLGRSGSTRAFSVLADGALAVLLTGCPASHGQCGDAHPSRFASRVLTELGEPGRHVVAGVGGHRAALSSAWESARDSRRAAATLSAHRTGRRVASLREVWSHVALDECLPLLSAPLERFGDALDLLVESDASGRSEYVNTLAASLENWGETRRAADILHIHPNTLRYRLAQLTDLAGIDLDDPTQRLVLQLQLRLRRQMRTSSSSDGDRV</sequence>
<dbReference type="InterPro" id="IPR051448">
    <property type="entry name" value="CdaR-like_regulators"/>
</dbReference>
<evidence type="ECO:0000313" key="4">
    <source>
        <dbReference type="EMBL" id="GEL23754.1"/>
    </source>
</evidence>
<proteinExistence type="inferred from homology"/>
<dbReference type="InterPro" id="IPR041522">
    <property type="entry name" value="CdaR_GGDEF"/>
</dbReference>
<comment type="similarity">
    <text evidence="1">Belongs to the CdaR family.</text>
</comment>
<dbReference type="AlphaFoldDB" id="A0A511DJ16"/>
<dbReference type="EMBL" id="BJVJ01000023">
    <property type="protein sequence ID" value="GEL23754.1"/>
    <property type="molecule type" value="Genomic_DNA"/>
</dbReference>
<dbReference type="OrthoDB" id="3190266at2"/>
<dbReference type="Pfam" id="PF17853">
    <property type="entry name" value="GGDEF_2"/>
    <property type="match status" value="1"/>
</dbReference>
<comment type="caution">
    <text evidence="4">The sequence shown here is derived from an EMBL/GenBank/DDBJ whole genome shotgun (WGS) entry which is preliminary data.</text>
</comment>
<gene>
    <name evidence="4" type="ORF">PSU4_27080</name>
</gene>
<organism evidence="4 5">
    <name type="scientific">Pseudonocardia sulfidoxydans NBRC 16205</name>
    <dbReference type="NCBI Taxonomy" id="1223511"/>
    <lineage>
        <taxon>Bacteria</taxon>
        <taxon>Bacillati</taxon>
        <taxon>Actinomycetota</taxon>
        <taxon>Actinomycetes</taxon>
        <taxon>Pseudonocardiales</taxon>
        <taxon>Pseudonocardiaceae</taxon>
        <taxon>Pseudonocardia</taxon>
    </lineage>
</organism>
<dbReference type="InterPro" id="IPR042070">
    <property type="entry name" value="PucR_C-HTH_sf"/>
</dbReference>
<dbReference type="PANTHER" id="PTHR33744">
    <property type="entry name" value="CARBOHYDRATE DIACID REGULATOR"/>
    <property type="match status" value="1"/>
</dbReference>
<dbReference type="Pfam" id="PF13556">
    <property type="entry name" value="HTH_30"/>
    <property type="match status" value="1"/>
</dbReference>
<dbReference type="PANTHER" id="PTHR33744:SF17">
    <property type="entry name" value="CONSERVED PROTEIN"/>
    <property type="match status" value="1"/>
</dbReference>
<evidence type="ECO:0000259" key="3">
    <source>
        <dbReference type="Pfam" id="PF17853"/>
    </source>
</evidence>
<dbReference type="Proteomes" id="UP000321685">
    <property type="component" value="Unassembled WGS sequence"/>
</dbReference>
<feature type="domain" description="CdaR GGDEF-like" evidence="3">
    <location>
        <begin position="296"/>
        <end position="415"/>
    </location>
</feature>
<feature type="domain" description="PucR C-terminal helix-turn-helix" evidence="2">
    <location>
        <begin position="471"/>
        <end position="528"/>
    </location>
</feature>
<evidence type="ECO:0000313" key="5">
    <source>
        <dbReference type="Proteomes" id="UP000321685"/>
    </source>
</evidence>
<name>A0A511DJ16_9PSEU</name>
<keyword evidence="5" id="KW-1185">Reference proteome</keyword>
<reference evidence="4 5" key="1">
    <citation type="submission" date="2019-07" db="EMBL/GenBank/DDBJ databases">
        <title>Whole genome shotgun sequence of Pseudonocardia sulfidoxydans NBRC 16205.</title>
        <authorList>
            <person name="Hosoyama A."/>
            <person name="Uohara A."/>
            <person name="Ohji S."/>
            <person name="Ichikawa N."/>
        </authorList>
    </citation>
    <scope>NUCLEOTIDE SEQUENCE [LARGE SCALE GENOMIC DNA]</scope>
    <source>
        <strain evidence="4 5">NBRC 16205</strain>
    </source>
</reference>
<dbReference type="Gene3D" id="1.10.10.2840">
    <property type="entry name" value="PucR C-terminal helix-turn-helix domain"/>
    <property type="match status" value="1"/>
</dbReference>
<evidence type="ECO:0000259" key="2">
    <source>
        <dbReference type="Pfam" id="PF13556"/>
    </source>
</evidence>
<protein>
    <submittedName>
        <fullName evidence="4">Transcriptional regulator</fullName>
    </submittedName>
</protein>
<dbReference type="InterPro" id="IPR025736">
    <property type="entry name" value="PucR_C-HTH_dom"/>
</dbReference>